<dbReference type="GO" id="GO:0009228">
    <property type="term" value="P:thiamine biosynthetic process"/>
    <property type="evidence" value="ECO:0007669"/>
    <property type="project" value="UniProtKB-UniRule"/>
</dbReference>
<dbReference type="InterPro" id="IPR029061">
    <property type="entry name" value="THDP-binding"/>
</dbReference>
<dbReference type="InterPro" id="IPR020826">
    <property type="entry name" value="Transketolase_BS"/>
</dbReference>
<comment type="cofactor">
    <cofactor evidence="10">
        <name>Mg(2+)</name>
        <dbReference type="ChEBI" id="CHEBI:18420"/>
    </cofactor>
    <text evidence="10">Binds 1 Mg(2+) ion per subunit.</text>
</comment>
<dbReference type="Proteomes" id="UP000709959">
    <property type="component" value="Unassembled WGS sequence"/>
</dbReference>
<sequence length="669" mass="72248">MSSSLPTQPEFLGSLGPIPGAAGQVVRAVPTPSSPYPLLDSLAAPQQVRHFTPAQLEQLAAEVRAFLIASVSETGGHFSSNLGTVELTVALFHHFDFLQDRIIWDVGHQAYPHKILTGRKDRFPTLRMHHGLSGFLKRDESPYDHFGAGHASTSISAALGMAKARDLQKQDHACIAVIGDGSMTAGMAFEALNQAGYLEAKNFLVILNDNDMSINPNVGSLQGYLNQIMSGQYYHRWRDRIEHAIKAIPLESVSKGVAKAAKWSEESLKRLMIPGLLFEDLGFRYMGPINGHDVNATSKALAEAKAKMKDGPVLLHVQTKKGFGYEPALQDPLKWHGVTAFDAEAGEIIKVTTDPTKPAPPSYTSIFGKALVELARTDEKIVGITAAMLDGTGMNLFQKAFPDRCFDVGIAEQHAVTFAAGLAAQGMRPVAAIYSTFLQRGFDQVAHDVCIQDLPVTFALDRAGIVGADGPTHHGLYDLAYLRCLPNIILMAPKDENELRRMLMTALYCGHPAAIRYPRGNGLGVALEEPITALPIGKGELLREGDDLLLCAIGAMVAPALTLAETLAAEGRSCAVINARFVKPLDAPLLHEWARRCRGVVTLEEGCAPGGFSGAVAESLADAGILRPLLRCAVPDHLVHHGDPKRLLDDEGLSPKKLLERVQDFSNKT</sequence>
<dbReference type="EMBL" id="JADKCH010000003">
    <property type="protein sequence ID" value="MBK8572032.1"/>
    <property type="molecule type" value="Genomic_DNA"/>
</dbReference>
<dbReference type="GO" id="GO:0030976">
    <property type="term" value="F:thiamine pyrophosphate binding"/>
    <property type="evidence" value="ECO:0007669"/>
    <property type="project" value="UniProtKB-UniRule"/>
</dbReference>
<accession>A0A936K742</accession>
<feature type="domain" description="Transketolase-like pyrimidine-binding" evidence="11">
    <location>
        <begin position="361"/>
        <end position="525"/>
    </location>
</feature>
<dbReference type="Gene3D" id="3.40.50.920">
    <property type="match status" value="1"/>
</dbReference>
<dbReference type="CDD" id="cd07033">
    <property type="entry name" value="TPP_PYR_DXS_TK_like"/>
    <property type="match status" value="1"/>
</dbReference>
<feature type="binding site" evidence="10">
    <location>
        <begin position="181"/>
        <end position="182"/>
    </location>
    <ligand>
        <name>thiamine diphosphate</name>
        <dbReference type="ChEBI" id="CHEBI:58937"/>
    </ligand>
</feature>
<feature type="binding site" evidence="10">
    <location>
        <position position="412"/>
    </location>
    <ligand>
        <name>thiamine diphosphate</name>
        <dbReference type="ChEBI" id="CHEBI:58937"/>
    </ligand>
</feature>
<feature type="binding site" evidence="10">
    <location>
        <position position="210"/>
    </location>
    <ligand>
        <name>thiamine diphosphate</name>
        <dbReference type="ChEBI" id="CHEBI:58937"/>
    </ligand>
</feature>
<dbReference type="InterPro" id="IPR033248">
    <property type="entry name" value="Transketolase_C"/>
</dbReference>
<dbReference type="Pfam" id="PF02780">
    <property type="entry name" value="Transketolase_C"/>
    <property type="match status" value="1"/>
</dbReference>
<dbReference type="FunFam" id="3.40.50.970:FF:000005">
    <property type="entry name" value="1-deoxy-D-xylulose-5-phosphate synthase"/>
    <property type="match status" value="1"/>
</dbReference>
<keyword evidence="7 10" id="KW-0784">Thiamine biosynthesis</keyword>
<dbReference type="InterPro" id="IPR009014">
    <property type="entry name" value="Transketo_C/PFOR_II"/>
</dbReference>
<evidence type="ECO:0000256" key="10">
    <source>
        <dbReference type="HAMAP-Rule" id="MF_00315"/>
    </source>
</evidence>
<dbReference type="InterPro" id="IPR005475">
    <property type="entry name" value="Transketolase-like_Pyr-bd"/>
</dbReference>
<comment type="pathway">
    <text evidence="1 10">Metabolic intermediate biosynthesis; 1-deoxy-D-xylulose 5-phosphate biosynthesis; 1-deoxy-D-xylulose 5-phosphate from D-glyceraldehyde 3-phosphate and pyruvate: step 1/1.</text>
</comment>
<name>A0A936K742_9BACT</name>
<dbReference type="GO" id="GO:0008661">
    <property type="term" value="F:1-deoxy-D-xylulose-5-phosphate synthase activity"/>
    <property type="evidence" value="ECO:0007669"/>
    <property type="project" value="UniProtKB-UniRule"/>
</dbReference>
<dbReference type="GO" id="GO:0000287">
    <property type="term" value="F:magnesium ion binding"/>
    <property type="evidence" value="ECO:0007669"/>
    <property type="project" value="UniProtKB-UniRule"/>
</dbReference>
<evidence type="ECO:0000256" key="4">
    <source>
        <dbReference type="ARBA" id="ARBA00022679"/>
    </source>
</evidence>
<dbReference type="GO" id="GO:0016114">
    <property type="term" value="P:terpenoid biosynthetic process"/>
    <property type="evidence" value="ECO:0007669"/>
    <property type="project" value="UniProtKB-UniRule"/>
</dbReference>
<proteinExistence type="inferred from homology"/>
<evidence type="ECO:0000256" key="8">
    <source>
        <dbReference type="ARBA" id="ARBA00023052"/>
    </source>
</evidence>
<dbReference type="GO" id="GO:0005829">
    <property type="term" value="C:cytosol"/>
    <property type="evidence" value="ECO:0007669"/>
    <property type="project" value="TreeGrafter"/>
</dbReference>
<feature type="binding site" evidence="10">
    <location>
        <position position="325"/>
    </location>
    <ligand>
        <name>thiamine diphosphate</name>
        <dbReference type="ChEBI" id="CHEBI:58937"/>
    </ligand>
</feature>
<feature type="binding site" evidence="10">
    <location>
        <position position="210"/>
    </location>
    <ligand>
        <name>Mg(2+)</name>
        <dbReference type="ChEBI" id="CHEBI:18420"/>
    </ligand>
</feature>
<dbReference type="SUPFAM" id="SSF52518">
    <property type="entry name" value="Thiamin diphosphate-binding fold (THDP-binding)"/>
    <property type="match status" value="2"/>
</dbReference>
<dbReference type="GO" id="GO:0019288">
    <property type="term" value="P:isopentenyl diphosphate biosynthetic process, methylerythritol 4-phosphate pathway"/>
    <property type="evidence" value="ECO:0007669"/>
    <property type="project" value="TreeGrafter"/>
</dbReference>
<dbReference type="EC" id="2.2.1.7" evidence="10"/>
<evidence type="ECO:0000256" key="9">
    <source>
        <dbReference type="ARBA" id="ARBA00023229"/>
    </source>
</evidence>
<dbReference type="AlphaFoldDB" id="A0A936K742"/>
<dbReference type="Gene3D" id="3.40.50.970">
    <property type="match status" value="2"/>
</dbReference>
<comment type="subunit">
    <text evidence="3 10">Homodimer.</text>
</comment>
<dbReference type="NCBIfam" id="NF003933">
    <property type="entry name" value="PRK05444.2-2"/>
    <property type="match status" value="1"/>
</dbReference>
<keyword evidence="5 10" id="KW-0479">Metal-binding</keyword>
<dbReference type="PANTHER" id="PTHR43322:SF5">
    <property type="entry name" value="1-DEOXY-D-XYLULOSE-5-PHOSPHATE SYNTHASE, CHLOROPLASTIC"/>
    <property type="match status" value="1"/>
</dbReference>
<evidence type="ECO:0000256" key="6">
    <source>
        <dbReference type="ARBA" id="ARBA00022842"/>
    </source>
</evidence>
<reference evidence="12 13" key="1">
    <citation type="submission" date="2020-10" db="EMBL/GenBank/DDBJ databases">
        <title>Connecting structure to function with the recovery of over 1000 high-quality activated sludge metagenome-assembled genomes encoding full-length rRNA genes using long-read sequencing.</title>
        <authorList>
            <person name="Singleton C.M."/>
            <person name="Petriglieri F."/>
            <person name="Kristensen J.M."/>
            <person name="Kirkegaard R.H."/>
            <person name="Michaelsen T.Y."/>
            <person name="Andersen M.H."/>
            <person name="Karst S.M."/>
            <person name="Dueholm M.S."/>
            <person name="Nielsen P.H."/>
            <person name="Albertsen M."/>
        </authorList>
    </citation>
    <scope>NUCLEOTIDE SEQUENCE [LARGE SCALE GENOMIC DNA]</scope>
    <source>
        <strain evidence="12">OdNE_18-Q3-R46-58_MAXAC.008</strain>
    </source>
</reference>
<comment type="similarity">
    <text evidence="2 10">Belongs to the transketolase family. DXPS subfamily.</text>
</comment>
<feature type="binding site" evidence="10">
    <location>
        <position position="108"/>
    </location>
    <ligand>
        <name>thiamine diphosphate</name>
        <dbReference type="ChEBI" id="CHEBI:58937"/>
    </ligand>
</feature>
<evidence type="ECO:0000313" key="12">
    <source>
        <dbReference type="EMBL" id="MBK8572032.1"/>
    </source>
</evidence>
<comment type="cofactor">
    <cofactor evidence="10">
        <name>thiamine diphosphate</name>
        <dbReference type="ChEBI" id="CHEBI:58937"/>
    </cofactor>
    <text evidence="10">Binds 1 thiamine pyrophosphate per subunit.</text>
</comment>
<feature type="binding site" evidence="10">
    <location>
        <position position="180"/>
    </location>
    <ligand>
        <name>Mg(2+)</name>
        <dbReference type="ChEBI" id="CHEBI:18420"/>
    </ligand>
</feature>
<feature type="binding site" evidence="10">
    <location>
        <begin position="149"/>
        <end position="151"/>
    </location>
    <ligand>
        <name>thiamine diphosphate</name>
        <dbReference type="ChEBI" id="CHEBI:58937"/>
    </ligand>
</feature>
<evidence type="ECO:0000256" key="7">
    <source>
        <dbReference type="ARBA" id="ARBA00022977"/>
    </source>
</evidence>
<dbReference type="CDD" id="cd02007">
    <property type="entry name" value="TPP_DXS"/>
    <property type="match status" value="1"/>
</dbReference>
<comment type="catalytic activity">
    <reaction evidence="10">
        <text>D-glyceraldehyde 3-phosphate + pyruvate + H(+) = 1-deoxy-D-xylulose 5-phosphate + CO2</text>
        <dbReference type="Rhea" id="RHEA:12605"/>
        <dbReference type="ChEBI" id="CHEBI:15361"/>
        <dbReference type="ChEBI" id="CHEBI:15378"/>
        <dbReference type="ChEBI" id="CHEBI:16526"/>
        <dbReference type="ChEBI" id="CHEBI:57792"/>
        <dbReference type="ChEBI" id="CHEBI:59776"/>
        <dbReference type="EC" id="2.2.1.7"/>
    </reaction>
</comment>
<keyword evidence="6 10" id="KW-0460">Magnesium</keyword>
<dbReference type="Pfam" id="PF13292">
    <property type="entry name" value="DXP_synthase_N"/>
    <property type="match status" value="1"/>
</dbReference>
<evidence type="ECO:0000256" key="1">
    <source>
        <dbReference type="ARBA" id="ARBA00004980"/>
    </source>
</evidence>
<dbReference type="InterPro" id="IPR005477">
    <property type="entry name" value="Dxylulose-5-P_synthase"/>
</dbReference>
<evidence type="ECO:0000259" key="11">
    <source>
        <dbReference type="SMART" id="SM00861"/>
    </source>
</evidence>
<gene>
    <name evidence="10" type="primary">dxs</name>
    <name evidence="12" type="ORF">IPN91_05165</name>
</gene>
<organism evidence="12 13">
    <name type="scientific">Candidatus Geothrix odensensis</name>
    <dbReference type="NCBI Taxonomy" id="2954440"/>
    <lineage>
        <taxon>Bacteria</taxon>
        <taxon>Pseudomonadati</taxon>
        <taxon>Acidobacteriota</taxon>
        <taxon>Holophagae</taxon>
        <taxon>Holophagales</taxon>
        <taxon>Holophagaceae</taxon>
        <taxon>Geothrix</taxon>
    </lineage>
</organism>
<dbReference type="SUPFAM" id="SSF52922">
    <property type="entry name" value="TK C-terminal domain-like"/>
    <property type="match status" value="1"/>
</dbReference>
<keyword evidence="9 10" id="KW-0414">Isoprene biosynthesis</keyword>
<keyword evidence="8 10" id="KW-0786">Thiamine pyrophosphate</keyword>
<evidence type="ECO:0000313" key="13">
    <source>
        <dbReference type="Proteomes" id="UP000709959"/>
    </source>
</evidence>
<evidence type="ECO:0000256" key="5">
    <source>
        <dbReference type="ARBA" id="ARBA00022723"/>
    </source>
</evidence>
<dbReference type="HAMAP" id="MF_00315">
    <property type="entry name" value="DXP_synth"/>
    <property type="match status" value="1"/>
</dbReference>
<dbReference type="NCBIfam" id="TIGR00204">
    <property type="entry name" value="dxs"/>
    <property type="match status" value="1"/>
</dbReference>
<protein>
    <recommendedName>
        <fullName evidence="10">1-deoxy-D-xylulose-5-phosphate synthase</fullName>
        <ecNumber evidence="10">2.2.1.7</ecNumber>
    </recommendedName>
    <alternativeName>
        <fullName evidence="10">1-deoxyxylulose-5-phosphate synthase</fullName>
        <shortName evidence="10">DXP synthase</shortName>
        <shortName evidence="10">DXPS</shortName>
    </alternativeName>
</protein>
<evidence type="ECO:0000256" key="2">
    <source>
        <dbReference type="ARBA" id="ARBA00011081"/>
    </source>
</evidence>
<keyword evidence="4 10" id="KW-0808">Transferase</keyword>
<dbReference type="PANTHER" id="PTHR43322">
    <property type="entry name" value="1-D-DEOXYXYLULOSE 5-PHOSPHATE SYNTHASE-RELATED"/>
    <property type="match status" value="1"/>
</dbReference>
<dbReference type="PROSITE" id="PS00802">
    <property type="entry name" value="TRANSKETOLASE_2"/>
    <property type="match status" value="1"/>
</dbReference>
<comment type="caution">
    <text evidence="12">The sequence shown here is derived from an EMBL/GenBank/DDBJ whole genome shotgun (WGS) entry which is preliminary data.</text>
</comment>
<comment type="function">
    <text evidence="10">Catalyzes the acyloin condensation reaction between C atoms 2 and 3 of pyruvate and glyceraldehyde 3-phosphate to yield 1-deoxy-D-xylulose-5-phosphate (DXP).</text>
</comment>
<dbReference type="SMART" id="SM00861">
    <property type="entry name" value="Transket_pyr"/>
    <property type="match status" value="1"/>
</dbReference>
<dbReference type="Pfam" id="PF02779">
    <property type="entry name" value="Transket_pyr"/>
    <property type="match status" value="1"/>
</dbReference>
<evidence type="ECO:0000256" key="3">
    <source>
        <dbReference type="ARBA" id="ARBA00011738"/>
    </source>
</evidence>